<keyword evidence="3" id="KW-1185">Reference proteome</keyword>
<proteinExistence type="predicted"/>
<dbReference type="Proteomes" id="UP000326912">
    <property type="component" value="Unassembled WGS sequence"/>
</dbReference>
<keyword evidence="1" id="KW-0812">Transmembrane</keyword>
<evidence type="ECO:0000313" key="2">
    <source>
        <dbReference type="EMBL" id="GER86374.1"/>
    </source>
</evidence>
<evidence type="ECO:0000313" key="3">
    <source>
        <dbReference type="Proteomes" id="UP000326912"/>
    </source>
</evidence>
<accession>A0A5J4KC71</accession>
<organism evidence="2 3">
    <name type="scientific">Dictyobacter vulcani</name>
    <dbReference type="NCBI Taxonomy" id="2607529"/>
    <lineage>
        <taxon>Bacteria</taxon>
        <taxon>Bacillati</taxon>
        <taxon>Chloroflexota</taxon>
        <taxon>Ktedonobacteria</taxon>
        <taxon>Ktedonobacterales</taxon>
        <taxon>Dictyobacteraceae</taxon>
        <taxon>Dictyobacter</taxon>
    </lineage>
</organism>
<keyword evidence="1" id="KW-1133">Transmembrane helix</keyword>
<keyword evidence="1" id="KW-0472">Membrane</keyword>
<protein>
    <submittedName>
        <fullName evidence="2">Uncharacterized protein</fullName>
    </submittedName>
</protein>
<dbReference type="EMBL" id="BKZW01000001">
    <property type="protein sequence ID" value="GER86374.1"/>
    <property type="molecule type" value="Genomic_DNA"/>
</dbReference>
<dbReference type="RefSeq" id="WP_162004894.1">
    <property type="nucleotide sequence ID" value="NZ_BKZW01000001.1"/>
</dbReference>
<reference evidence="2 3" key="1">
    <citation type="submission" date="2019-10" db="EMBL/GenBank/DDBJ databases">
        <title>Dictyobacter vulcani sp. nov., within the class Ktedonobacteria, isolated from soil of volcanic Mt. Zao.</title>
        <authorList>
            <person name="Zheng Y."/>
            <person name="Wang C.M."/>
            <person name="Sakai Y."/>
            <person name="Abe K."/>
            <person name="Yokota A."/>
            <person name="Yabe S."/>
        </authorList>
    </citation>
    <scope>NUCLEOTIDE SEQUENCE [LARGE SCALE GENOMIC DNA]</scope>
    <source>
        <strain evidence="2 3">W12</strain>
    </source>
</reference>
<evidence type="ECO:0000256" key="1">
    <source>
        <dbReference type="SAM" id="Phobius"/>
    </source>
</evidence>
<sequence>MAYVAPETVTPKIEIVDQPEEQAAENKRTFRFSLPIMLGVTLLAIFFLFQRRSRAKK</sequence>
<name>A0A5J4KC71_9CHLR</name>
<comment type="caution">
    <text evidence="2">The sequence shown here is derived from an EMBL/GenBank/DDBJ whole genome shotgun (WGS) entry which is preliminary data.</text>
</comment>
<dbReference type="AlphaFoldDB" id="A0A5J4KC71"/>
<feature type="transmembrane region" description="Helical" evidence="1">
    <location>
        <begin position="32"/>
        <end position="49"/>
    </location>
</feature>
<gene>
    <name evidence="2" type="ORF">KDW_05360</name>
</gene>